<dbReference type="EMBL" id="BGPR01000092">
    <property type="protein sequence ID" value="GBL93268.1"/>
    <property type="molecule type" value="Genomic_DNA"/>
</dbReference>
<organism evidence="1 2">
    <name type="scientific">Araneus ventricosus</name>
    <name type="common">Orbweaver spider</name>
    <name type="synonym">Epeira ventricosa</name>
    <dbReference type="NCBI Taxonomy" id="182803"/>
    <lineage>
        <taxon>Eukaryota</taxon>
        <taxon>Metazoa</taxon>
        <taxon>Ecdysozoa</taxon>
        <taxon>Arthropoda</taxon>
        <taxon>Chelicerata</taxon>
        <taxon>Arachnida</taxon>
        <taxon>Araneae</taxon>
        <taxon>Araneomorphae</taxon>
        <taxon>Entelegynae</taxon>
        <taxon>Araneoidea</taxon>
        <taxon>Araneidae</taxon>
        <taxon>Araneus</taxon>
    </lineage>
</organism>
<reference evidence="1 2" key="1">
    <citation type="journal article" date="2019" name="Sci. Rep.">
        <title>Orb-weaving spider Araneus ventricosus genome elucidates the spidroin gene catalogue.</title>
        <authorList>
            <person name="Kono N."/>
            <person name="Nakamura H."/>
            <person name="Ohtoshi R."/>
            <person name="Moran D.A.P."/>
            <person name="Shinohara A."/>
            <person name="Yoshida Y."/>
            <person name="Fujiwara M."/>
            <person name="Mori M."/>
            <person name="Tomita M."/>
            <person name="Arakawa K."/>
        </authorList>
    </citation>
    <scope>NUCLEOTIDE SEQUENCE [LARGE SCALE GENOMIC DNA]</scope>
</reference>
<sequence>MPRQIIGHCGPSIIAPLTSGSCNDPVLLLYDSSSEMVRKSHTTITIPTREARTRLLIWRLLICELTGPLWEQEKLKKFQSAWYHMLCFIL</sequence>
<proteinExistence type="predicted"/>
<name>A0A4Y2BMH1_ARAVE</name>
<evidence type="ECO:0000313" key="1">
    <source>
        <dbReference type="EMBL" id="GBL93268.1"/>
    </source>
</evidence>
<evidence type="ECO:0000313" key="2">
    <source>
        <dbReference type="Proteomes" id="UP000499080"/>
    </source>
</evidence>
<dbReference type="PROSITE" id="PS51257">
    <property type="entry name" value="PROKAR_LIPOPROTEIN"/>
    <property type="match status" value="1"/>
</dbReference>
<dbReference type="Proteomes" id="UP000499080">
    <property type="component" value="Unassembled WGS sequence"/>
</dbReference>
<accession>A0A4Y2BMH1</accession>
<keyword evidence="2" id="KW-1185">Reference proteome</keyword>
<dbReference type="AlphaFoldDB" id="A0A4Y2BMH1"/>
<comment type="caution">
    <text evidence="1">The sequence shown here is derived from an EMBL/GenBank/DDBJ whole genome shotgun (WGS) entry which is preliminary data.</text>
</comment>
<gene>
    <name evidence="1" type="ORF">AVEN_42701_1</name>
</gene>
<protein>
    <submittedName>
        <fullName evidence="1">Uncharacterized protein</fullName>
    </submittedName>
</protein>